<dbReference type="PROSITE" id="PS51762">
    <property type="entry name" value="GH16_2"/>
    <property type="match status" value="1"/>
</dbReference>
<dbReference type="EMBL" id="BCMY01000002">
    <property type="protein sequence ID" value="GAQ35692.1"/>
    <property type="molecule type" value="Genomic_DNA"/>
</dbReference>
<dbReference type="OrthoDB" id="4781at2759"/>
<dbReference type="CDD" id="cd03124">
    <property type="entry name" value="alpha_CA_prokaryotic_like"/>
    <property type="match status" value="1"/>
</dbReference>
<evidence type="ECO:0000313" key="16">
    <source>
        <dbReference type="Proteomes" id="UP000068243"/>
    </source>
</evidence>
<dbReference type="GO" id="GO:0008270">
    <property type="term" value="F:zinc ion binding"/>
    <property type="evidence" value="ECO:0007669"/>
    <property type="project" value="UniProtKB-UniRule"/>
</dbReference>
<dbReference type="Proteomes" id="UP000068243">
    <property type="component" value="Unassembled WGS sequence"/>
</dbReference>
<keyword evidence="6" id="KW-0472">Membrane</keyword>
<dbReference type="PROSITE" id="PS00162">
    <property type="entry name" value="ALPHA_CA_1"/>
    <property type="match status" value="1"/>
</dbReference>
<evidence type="ECO:0000256" key="1">
    <source>
        <dbReference type="ARBA" id="ARBA00001947"/>
    </source>
</evidence>
<feature type="domain" description="GH16" evidence="14">
    <location>
        <begin position="9"/>
        <end position="233"/>
    </location>
</feature>
<evidence type="ECO:0000256" key="10">
    <source>
        <dbReference type="ARBA" id="ARBA00048348"/>
    </source>
</evidence>
<keyword evidence="9 11" id="KW-0456">Lyase</keyword>
<organism evidence="15 16">
    <name type="scientific">Aspergillus niger</name>
    <dbReference type="NCBI Taxonomy" id="5061"/>
    <lineage>
        <taxon>Eukaryota</taxon>
        <taxon>Fungi</taxon>
        <taxon>Dikarya</taxon>
        <taxon>Ascomycota</taxon>
        <taxon>Pezizomycotina</taxon>
        <taxon>Eurotiomycetes</taxon>
        <taxon>Eurotiomycetidae</taxon>
        <taxon>Eurotiales</taxon>
        <taxon>Aspergillaceae</taxon>
        <taxon>Aspergillus</taxon>
        <taxon>Aspergillus subgen. Circumdati</taxon>
    </lineage>
</organism>
<dbReference type="PANTHER" id="PTHR18952:SF265">
    <property type="entry name" value="CARBONIC ANHYDRASE"/>
    <property type="match status" value="1"/>
</dbReference>
<dbReference type="Pfam" id="PF00722">
    <property type="entry name" value="Glyco_hydro_16"/>
    <property type="match status" value="1"/>
</dbReference>
<dbReference type="GO" id="GO:0005975">
    <property type="term" value="P:carbohydrate metabolic process"/>
    <property type="evidence" value="ECO:0007669"/>
    <property type="project" value="InterPro"/>
</dbReference>
<evidence type="ECO:0000256" key="7">
    <source>
        <dbReference type="ARBA" id="ARBA00022723"/>
    </source>
</evidence>
<evidence type="ECO:0000259" key="13">
    <source>
        <dbReference type="PROSITE" id="PS51144"/>
    </source>
</evidence>
<evidence type="ECO:0000256" key="3">
    <source>
        <dbReference type="ARBA" id="ARBA00004609"/>
    </source>
</evidence>
<proteinExistence type="inferred from homology"/>
<dbReference type="PANTHER" id="PTHR18952">
    <property type="entry name" value="CARBONIC ANHYDRASE"/>
    <property type="match status" value="1"/>
</dbReference>
<accession>A0A117DXQ5</accession>
<dbReference type="InterPro" id="IPR001148">
    <property type="entry name" value="CA_dom"/>
</dbReference>
<dbReference type="PaxDb" id="5061-CADANGAP00010570"/>
<feature type="signal peptide" evidence="11">
    <location>
        <begin position="1"/>
        <end position="21"/>
    </location>
</feature>
<feature type="chain" id="PRO_5036518362" description="Carbonic anhydrase" evidence="11">
    <location>
        <begin position="22"/>
        <end position="607"/>
    </location>
</feature>
<dbReference type="VEuPathDB" id="FungiDB:ASPNIDRAFT2_1141960"/>
<dbReference type="InterPro" id="IPR013320">
    <property type="entry name" value="ConA-like_dom_sf"/>
</dbReference>
<reference evidence="16" key="1">
    <citation type="journal article" date="2016" name="Genome Announc.">
        <title>Draft genome sequence of Aspergillus niger strain An76.</title>
        <authorList>
            <person name="Gong W."/>
            <person name="Cheng Z."/>
            <person name="Zhang H."/>
            <person name="Liu L."/>
            <person name="Gao P."/>
            <person name="Wang L."/>
        </authorList>
    </citation>
    <scope>NUCLEOTIDE SEQUENCE [LARGE SCALE GENOMIC DNA]</scope>
    <source>
        <strain evidence="16">An76</strain>
    </source>
</reference>
<keyword evidence="11" id="KW-0732">Signal</keyword>
<comment type="subcellular location">
    <subcellularLocation>
        <location evidence="3">Cell membrane</location>
        <topology evidence="3">Lipid-anchor</topology>
        <topology evidence="3">GPI-anchor</topology>
    </subcellularLocation>
</comment>
<feature type="region of interest" description="Disordered" evidence="12">
    <location>
        <begin position="272"/>
        <end position="302"/>
    </location>
</feature>
<dbReference type="GO" id="GO:0004553">
    <property type="term" value="F:hydrolase activity, hydrolyzing O-glycosyl compounds"/>
    <property type="evidence" value="ECO:0007669"/>
    <property type="project" value="InterPro"/>
</dbReference>
<dbReference type="VEuPathDB" id="FungiDB:M747DRAFT_302060"/>
<dbReference type="SUPFAM" id="SSF51069">
    <property type="entry name" value="Carbonic anhydrase"/>
    <property type="match status" value="1"/>
</dbReference>
<dbReference type="VEuPathDB" id="FungiDB:An13g02530"/>
<dbReference type="VEuPathDB" id="FungiDB:M747DRAFT_328561"/>
<feature type="compositionally biased region" description="Low complexity" evidence="12">
    <location>
        <begin position="274"/>
        <end position="302"/>
    </location>
</feature>
<dbReference type="InterPro" id="IPR018338">
    <property type="entry name" value="Carbonic_anhydrase_a-class_CS"/>
</dbReference>
<keyword evidence="6" id="KW-1003">Cell membrane</keyword>
<dbReference type="VEuPathDB" id="FungiDB:ASPNIDRAFT2_1161987"/>
<comment type="cofactor">
    <cofactor evidence="1 11">
        <name>Zn(2+)</name>
        <dbReference type="ChEBI" id="CHEBI:29105"/>
    </cofactor>
</comment>
<protein>
    <recommendedName>
        <fullName evidence="5 11">Carbonic anhydrase</fullName>
        <ecNumber evidence="5 11">4.2.1.1</ecNumber>
    </recommendedName>
</protein>
<dbReference type="PROSITE" id="PS51144">
    <property type="entry name" value="ALPHA_CA_2"/>
    <property type="match status" value="1"/>
</dbReference>
<keyword evidence="8 11" id="KW-0862">Zinc</keyword>
<evidence type="ECO:0000256" key="5">
    <source>
        <dbReference type="ARBA" id="ARBA00012925"/>
    </source>
</evidence>
<evidence type="ECO:0000256" key="8">
    <source>
        <dbReference type="ARBA" id="ARBA00022833"/>
    </source>
</evidence>
<dbReference type="AlphaFoldDB" id="A0A117DXQ5"/>
<name>A0A117DXQ5_ASPNG</name>
<dbReference type="Gene3D" id="3.10.200.10">
    <property type="entry name" value="Alpha carbonic anhydrase"/>
    <property type="match status" value="1"/>
</dbReference>
<evidence type="ECO:0000256" key="6">
    <source>
        <dbReference type="ARBA" id="ARBA00022475"/>
    </source>
</evidence>
<feature type="domain" description="Alpha-carbonic anhydrase" evidence="13">
    <location>
        <begin position="379"/>
        <end position="607"/>
    </location>
</feature>
<dbReference type="Pfam" id="PF00194">
    <property type="entry name" value="Carb_anhydrase"/>
    <property type="match status" value="1"/>
</dbReference>
<comment type="function">
    <text evidence="2 11">Reversible hydration of carbon dioxide.</text>
</comment>
<comment type="catalytic activity">
    <reaction evidence="10 11">
        <text>hydrogencarbonate + H(+) = CO2 + H2O</text>
        <dbReference type="Rhea" id="RHEA:10748"/>
        <dbReference type="ChEBI" id="CHEBI:15377"/>
        <dbReference type="ChEBI" id="CHEBI:15378"/>
        <dbReference type="ChEBI" id="CHEBI:16526"/>
        <dbReference type="ChEBI" id="CHEBI:17544"/>
        <dbReference type="EC" id="4.2.1.1"/>
    </reaction>
</comment>
<dbReference type="Gene3D" id="2.60.120.200">
    <property type="match status" value="1"/>
</dbReference>
<dbReference type="CDD" id="cd02183">
    <property type="entry name" value="GH16_fungal_CRH1_transglycosylase"/>
    <property type="match status" value="1"/>
</dbReference>
<evidence type="ECO:0000256" key="9">
    <source>
        <dbReference type="ARBA" id="ARBA00023239"/>
    </source>
</evidence>
<dbReference type="InterPro" id="IPR000757">
    <property type="entry name" value="Beta-glucanase-like"/>
</dbReference>
<evidence type="ECO:0000256" key="4">
    <source>
        <dbReference type="ARBA" id="ARBA00010718"/>
    </source>
</evidence>
<evidence type="ECO:0000313" key="15">
    <source>
        <dbReference type="EMBL" id="GAQ35692.1"/>
    </source>
</evidence>
<dbReference type="InterPro" id="IPR023561">
    <property type="entry name" value="Carbonic_anhydrase_a-class"/>
</dbReference>
<dbReference type="GO" id="GO:0004089">
    <property type="term" value="F:carbonate dehydratase activity"/>
    <property type="evidence" value="ECO:0007669"/>
    <property type="project" value="UniProtKB-UniRule"/>
</dbReference>
<dbReference type="SMART" id="SM01057">
    <property type="entry name" value="Carb_anhydrase"/>
    <property type="match status" value="1"/>
</dbReference>
<evidence type="ECO:0000256" key="2">
    <source>
        <dbReference type="ARBA" id="ARBA00002904"/>
    </source>
</evidence>
<comment type="similarity">
    <text evidence="4 11">Belongs to the alpha-carbonic anhydrase family.</text>
</comment>
<evidence type="ECO:0000259" key="14">
    <source>
        <dbReference type="PROSITE" id="PS51762"/>
    </source>
</evidence>
<dbReference type="VEuPathDB" id="FungiDB:An13g02510"/>
<dbReference type="InterPro" id="IPR036398">
    <property type="entry name" value="CA_dom_sf"/>
</dbReference>
<evidence type="ECO:0000256" key="11">
    <source>
        <dbReference type="RuleBase" id="RU367011"/>
    </source>
</evidence>
<keyword evidence="7 11" id="KW-0479">Metal-binding</keyword>
<gene>
    <name evidence="15" type="ORF">ABL_01275</name>
</gene>
<dbReference type="VEuPathDB" id="FungiDB:ATCC64974_25520"/>
<dbReference type="EC" id="4.2.1.1" evidence="5 11"/>
<comment type="caution">
    <text evidence="15">The sequence shown here is derived from an EMBL/GenBank/DDBJ whole genome shotgun (WGS) entry which is preliminary data.</text>
</comment>
<dbReference type="InterPro" id="IPR041891">
    <property type="entry name" value="Alpha_CA_prokaryot-like"/>
</dbReference>
<dbReference type="GO" id="GO:0005886">
    <property type="term" value="C:plasma membrane"/>
    <property type="evidence" value="ECO:0007669"/>
    <property type="project" value="UniProtKB-SubCell"/>
</dbReference>
<dbReference type="SUPFAM" id="SSF49899">
    <property type="entry name" value="Concanavalin A-like lectins/glucanases"/>
    <property type="match status" value="1"/>
</dbReference>
<sequence>MKSYMSWALTALAATVPLSAAQTYSSCNPTNKTCPPDKGLNQWSLTTNFTEGSSWRDRWNVTADSVNSTSKGAEFVISQQGDAPTIESNFYIFFGYVEVKFRAANGTGIVSTSVMESNDLDEIDWEQVSTWDSEIQTNYFGKGNTTSYDRATTVNVTTPEETYHTYGVNWTSSKTEWILDGTVVRTLEYADAVDGKNYPQTPMTVRVGIWAGGDPDNSEGTIEWAGGETDYDDGPFIMYLESVSIINYTPAEYYNYTDRTGDYTSIDAYNTTTSSKSTNSSSSSGSSSSSSSSGSSSSSSASVSSSDASGLSYSGFLMTILGLGAFAGSPFPADTQLHHMLIILSSIIAMHLTSLLALIPAVAASCFHNTPLARRVSVPSYGYTATQGPLNWNTPVAYRDRQVRDLKVNNSTVTLYIPTVSDLEFENLGTTIEVPLTNGTLVVGNNTYTLAQFHFHTPSEHRIDEEHFPMEAHFVFSDEDGSIAVVGFLIDLTSTKDHSTPLLNTVFADVNEIAEPGSTTELGLLDFSSVSRHFMNNDIYTYSGSLTTPPCTEGVSWYVSGLPLVLDVDTYNQVKKVLRFNSRYTQNVLGQEDLLQLAADELNGVVV</sequence>
<dbReference type="VEuPathDB" id="FungiDB:ATCC64974_25530"/>
<evidence type="ECO:0000256" key="12">
    <source>
        <dbReference type="SAM" id="MobiDB-lite"/>
    </source>
</evidence>